<evidence type="ECO:0000256" key="1">
    <source>
        <dbReference type="ARBA" id="ARBA00022723"/>
    </source>
</evidence>
<dbReference type="InterPro" id="IPR043145">
    <property type="entry name" value="Znf_ZZ_sf"/>
</dbReference>
<dbReference type="PROSITE" id="PS50089">
    <property type="entry name" value="ZF_RING_2"/>
    <property type="match status" value="1"/>
</dbReference>
<evidence type="ECO:0000259" key="6">
    <source>
        <dbReference type="PROSITE" id="PS50119"/>
    </source>
</evidence>
<dbReference type="InterPro" id="IPR013083">
    <property type="entry name" value="Znf_RING/FYVE/PHD"/>
</dbReference>
<keyword evidence="1" id="KW-0479">Metal-binding</keyword>
<dbReference type="Gene3D" id="3.30.40.10">
    <property type="entry name" value="Zinc/RING finger domain, C3HC4 (zinc finger)"/>
    <property type="match status" value="1"/>
</dbReference>
<keyword evidence="2 4" id="KW-0863">Zinc-finger</keyword>
<dbReference type="InterPro" id="IPR046349">
    <property type="entry name" value="C1-like_sf"/>
</dbReference>
<dbReference type="GO" id="GO:0016567">
    <property type="term" value="P:protein ubiquitination"/>
    <property type="evidence" value="ECO:0007669"/>
    <property type="project" value="TreeGrafter"/>
</dbReference>
<dbReference type="OMA" id="HPSCIAT"/>
<dbReference type="OrthoDB" id="24526at2759"/>
<dbReference type="Pfam" id="PF13920">
    <property type="entry name" value="zf-C3HC4_3"/>
    <property type="match status" value="1"/>
</dbReference>
<dbReference type="SUPFAM" id="SSF57850">
    <property type="entry name" value="RING/U-box"/>
    <property type="match status" value="1"/>
</dbReference>
<feature type="domain" description="RING-type" evidence="5">
    <location>
        <begin position="294"/>
        <end position="335"/>
    </location>
</feature>
<dbReference type="PANTHER" id="PTHR12183:SF37">
    <property type="entry name" value="PROTEIN MDM4"/>
    <property type="match status" value="1"/>
</dbReference>
<evidence type="ECO:0000256" key="2">
    <source>
        <dbReference type="ARBA" id="ARBA00022771"/>
    </source>
</evidence>
<dbReference type="AlphaFoldDB" id="T2ME95"/>
<dbReference type="CDD" id="cd16646">
    <property type="entry name" value="mRING-HC-C2H2C4_MDM2-like"/>
    <property type="match status" value="1"/>
</dbReference>
<dbReference type="PROSITE" id="PS50119">
    <property type="entry name" value="ZF_BBOX"/>
    <property type="match status" value="1"/>
</dbReference>
<dbReference type="GO" id="GO:0004842">
    <property type="term" value="F:ubiquitin-protein transferase activity"/>
    <property type="evidence" value="ECO:0007669"/>
    <property type="project" value="TreeGrafter"/>
</dbReference>
<dbReference type="GO" id="GO:0008270">
    <property type="term" value="F:zinc ion binding"/>
    <property type="evidence" value="ECO:0007669"/>
    <property type="project" value="UniProtKB-KW"/>
</dbReference>
<evidence type="ECO:0000256" key="3">
    <source>
        <dbReference type="ARBA" id="ARBA00022833"/>
    </source>
</evidence>
<dbReference type="EMBL" id="HAAD01004184">
    <property type="protein sequence ID" value="CDG70416.1"/>
    <property type="molecule type" value="mRNA"/>
</dbReference>
<dbReference type="SUPFAM" id="SSF57889">
    <property type="entry name" value="Cysteine-rich domain"/>
    <property type="match status" value="3"/>
</dbReference>
<dbReference type="PANTHER" id="PTHR12183">
    <property type="entry name" value="MITOCHONDRIAL UBIQUITIN LIGASE ACTIVATOR OF NFKB 1"/>
    <property type="match status" value="1"/>
</dbReference>
<dbReference type="KEGG" id="hmg:100205294"/>
<proteinExistence type="evidence at transcript level"/>
<dbReference type="InterPro" id="IPR001841">
    <property type="entry name" value="Znf_RING"/>
</dbReference>
<sequence>MRHPLHQQHQIEAIDPKTIYIEYNGEWQCDNCSTQYGSQEIPYHCKDCGYDLCNTCVQPKRHLRHNHDLYLAKMTIVYPQFQGHFKCDACEQNKGETIGDALAYHCFDDQFDLCKECFQGKKFVIHVHDLMPVNAALVYENSPGLWVCDTCKKTGAQMNTDYSWHCSQCEFDCCKNCLKSVNVSDHEHPLKRSDPYVVYSNYNGHWKCDKCSNDYPPGERSENKPYHCFACGYDMCEYCYNAIEADHGYDVTGPPASAFRDHDFGHSKIKSHEPPMEITDDDVPDDNLDDSQKCIVCYGRPKNATIVHGSTGHVCCCLSCAYKLERRGDSCPICRAPIDRVIKHYTS</sequence>
<accession>T2ME95</accession>
<protein>
    <submittedName>
        <fullName evidence="7">E3 ubiquitin-protein ligase Mdm2</fullName>
    </submittedName>
</protein>
<reference evidence="7" key="1">
    <citation type="journal article" date="2013" name="Genome Biol. Evol.">
        <title>Punctuated emergences of genetic and phenotypic innovations in eumetazoan, bilaterian, euteleostome, and hominidae ancestors.</title>
        <authorList>
            <person name="Wenger Y."/>
            <person name="Galliot B."/>
        </authorList>
    </citation>
    <scope>NUCLEOTIDE SEQUENCE</scope>
    <source>
        <tissue evidence="7">Whole animals</tissue>
    </source>
</reference>
<name>T2ME95_HYDVU</name>
<feature type="domain" description="B box-type" evidence="6">
    <location>
        <begin position="32"/>
        <end position="66"/>
    </location>
</feature>
<gene>
    <name evidence="7" type="primary">MDM2</name>
</gene>
<dbReference type="Gene3D" id="3.30.60.90">
    <property type="match status" value="2"/>
</dbReference>
<dbReference type="InterPro" id="IPR000315">
    <property type="entry name" value="Znf_B-box"/>
</dbReference>
<evidence type="ECO:0000313" key="7">
    <source>
        <dbReference type="EMBL" id="CDG70416.1"/>
    </source>
</evidence>
<evidence type="ECO:0000259" key="5">
    <source>
        <dbReference type="PROSITE" id="PS50089"/>
    </source>
</evidence>
<organism evidence="7">
    <name type="scientific">Hydra vulgaris</name>
    <name type="common">Hydra</name>
    <name type="synonym">Hydra attenuata</name>
    <dbReference type="NCBI Taxonomy" id="6087"/>
    <lineage>
        <taxon>Eukaryota</taxon>
        <taxon>Metazoa</taxon>
        <taxon>Cnidaria</taxon>
        <taxon>Hydrozoa</taxon>
        <taxon>Hydroidolina</taxon>
        <taxon>Anthoathecata</taxon>
        <taxon>Aplanulata</taxon>
        <taxon>Hydridae</taxon>
        <taxon>Hydra</taxon>
    </lineage>
</organism>
<dbReference type="InterPro" id="IPR051652">
    <property type="entry name" value="MDM2_MDM4_MUL1"/>
</dbReference>
<evidence type="ECO:0000256" key="4">
    <source>
        <dbReference type="PROSITE-ProRule" id="PRU00024"/>
    </source>
</evidence>
<keyword evidence="3" id="KW-0862">Zinc</keyword>